<name>A0A930VRC0_9ACTN</name>
<dbReference type="SUPFAM" id="SSF49452">
    <property type="entry name" value="Starch-binding domain-like"/>
    <property type="match status" value="1"/>
</dbReference>
<reference evidence="1" key="1">
    <citation type="submission" date="2020-11" db="EMBL/GenBank/DDBJ databases">
        <title>Nocardioides cynanchi sp. nov., isolated from soil of rhizosphere of Cynanchum wilfordii.</title>
        <authorList>
            <person name="Lee J.-S."/>
            <person name="Suh M.K."/>
            <person name="Kim J.-S."/>
        </authorList>
    </citation>
    <scope>NUCLEOTIDE SEQUENCE</scope>
    <source>
        <strain evidence="1">KCTC 19276</strain>
    </source>
</reference>
<dbReference type="RefSeq" id="WP_194696660.1">
    <property type="nucleotide sequence ID" value="NZ_JADKPO010000014.1"/>
</dbReference>
<evidence type="ECO:0000313" key="1">
    <source>
        <dbReference type="EMBL" id="MBF4768520.1"/>
    </source>
</evidence>
<keyword evidence="1" id="KW-0378">Hydrolase</keyword>
<dbReference type="GO" id="GO:0004180">
    <property type="term" value="F:carboxypeptidase activity"/>
    <property type="evidence" value="ECO:0007669"/>
    <property type="project" value="UniProtKB-KW"/>
</dbReference>
<comment type="caution">
    <text evidence="1">The sequence shown here is derived from an EMBL/GenBank/DDBJ whole genome shotgun (WGS) entry which is preliminary data.</text>
</comment>
<evidence type="ECO:0000313" key="2">
    <source>
        <dbReference type="Proteomes" id="UP000660668"/>
    </source>
</evidence>
<dbReference type="AlphaFoldDB" id="A0A930VRC0"/>
<accession>A0A930VRC0</accession>
<protein>
    <submittedName>
        <fullName evidence="1">Carboxypeptidase regulatory-like domain-containing protein</fullName>
    </submittedName>
</protein>
<organism evidence="1 2">
    <name type="scientific">Nocardioides agariphilus</name>
    <dbReference type="NCBI Taxonomy" id="433664"/>
    <lineage>
        <taxon>Bacteria</taxon>
        <taxon>Bacillati</taxon>
        <taxon>Actinomycetota</taxon>
        <taxon>Actinomycetes</taxon>
        <taxon>Propionibacteriales</taxon>
        <taxon>Nocardioidaceae</taxon>
        <taxon>Nocardioides</taxon>
    </lineage>
</organism>
<dbReference type="Proteomes" id="UP000660668">
    <property type="component" value="Unassembled WGS sequence"/>
</dbReference>
<keyword evidence="2" id="KW-1185">Reference proteome</keyword>
<dbReference type="Gene3D" id="2.60.40.1120">
    <property type="entry name" value="Carboxypeptidase-like, regulatory domain"/>
    <property type="match status" value="1"/>
</dbReference>
<keyword evidence="1" id="KW-0121">Carboxypeptidase</keyword>
<dbReference type="EMBL" id="JADKPO010000014">
    <property type="protein sequence ID" value="MBF4768520.1"/>
    <property type="molecule type" value="Genomic_DNA"/>
</dbReference>
<dbReference type="GO" id="GO:0030246">
    <property type="term" value="F:carbohydrate binding"/>
    <property type="evidence" value="ECO:0007669"/>
    <property type="project" value="InterPro"/>
</dbReference>
<dbReference type="InterPro" id="IPR013784">
    <property type="entry name" value="Carb-bd-like_fold"/>
</dbReference>
<sequence>MLPSGWLAVPSGEPYGGAGTPTVTSEITALRAAGFHVVRKHGAPVGQWQPVTTDPEIGTPARRGSTVVVYDHGAVASSATLTGQLQWVGGPAPGTSVAHPGIVHVVNADDSVDQTVGAGDDGRWEIYLPPGAYRVLATSPGYGSRAGDFDACSAGRTVTVGAGETVTVDVFCQMM</sequence>
<keyword evidence="1" id="KW-0645">Protease</keyword>
<gene>
    <name evidence="1" type="ORF">ISU10_12165</name>
</gene>
<proteinExistence type="predicted"/>